<accession>A0ABV8RYI3</accession>
<gene>
    <name evidence="1" type="ORF">ACFO0J_09785</name>
</gene>
<sequence length="62" mass="7188">MKNLQTTDIRLTDALERQLLQEAIEAQHEFALDHAVKHLFQKIAGFFKTPEGRVHHTVRTAH</sequence>
<proteinExistence type="predicted"/>
<dbReference type="Proteomes" id="UP001595756">
    <property type="component" value="Unassembled WGS sequence"/>
</dbReference>
<evidence type="ECO:0000313" key="1">
    <source>
        <dbReference type="EMBL" id="MFC4298329.1"/>
    </source>
</evidence>
<organism evidence="1 2">
    <name type="scientific">Castellaniella hirudinis</name>
    <dbReference type="NCBI Taxonomy" id="1144617"/>
    <lineage>
        <taxon>Bacteria</taxon>
        <taxon>Pseudomonadati</taxon>
        <taxon>Pseudomonadota</taxon>
        <taxon>Betaproteobacteria</taxon>
        <taxon>Burkholderiales</taxon>
        <taxon>Alcaligenaceae</taxon>
        <taxon>Castellaniella</taxon>
    </lineage>
</organism>
<name>A0ABV8RYI3_9BURK</name>
<keyword evidence="2" id="KW-1185">Reference proteome</keyword>
<reference evidence="2" key="1">
    <citation type="journal article" date="2019" name="Int. J. Syst. Evol. Microbiol.">
        <title>The Global Catalogue of Microorganisms (GCM) 10K type strain sequencing project: providing services to taxonomists for standard genome sequencing and annotation.</title>
        <authorList>
            <consortium name="The Broad Institute Genomics Platform"/>
            <consortium name="The Broad Institute Genome Sequencing Center for Infectious Disease"/>
            <person name="Wu L."/>
            <person name="Ma J."/>
        </authorList>
    </citation>
    <scope>NUCLEOTIDE SEQUENCE [LARGE SCALE GENOMIC DNA]</scope>
    <source>
        <strain evidence="2">CGMCC 1.19029</strain>
    </source>
</reference>
<protein>
    <submittedName>
        <fullName evidence="1">Uncharacterized protein</fullName>
    </submittedName>
</protein>
<comment type="caution">
    <text evidence="1">The sequence shown here is derived from an EMBL/GenBank/DDBJ whole genome shotgun (WGS) entry which is preliminary data.</text>
</comment>
<dbReference type="RefSeq" id="WP_376812880.1">
    <property type="nucleotide sequence ID" value="NZ_JBHSDY010000005.1"/>
</dbReference>
<evidence type="ECO:0000313" key="2">
    <source>
        <dbReference type="Proteomes" id="UP001595756"/>
    </source>
</evidence>
<dbReference type="EMBL" id="JBHSDY010000005">
    <property type="protein sequence ID" value="MFC4298329.1"/>
    <property type="molecule type" value="Genomic_DNA"/>
</dbReference>